<dbReference type="InterPro" id="IPR051531">
    <property type="entry name" value="N-acetyltransferase"/>
</dbReference>
<dbReference type="Proteomes" id="UP000283469">
    <property type="component" value="Unassembled WGS sequence"/>
</dbReference>
<dbReference type="RefSeq" id="WP_119749329.1">
    <property type="nucleotide sequence ID" value="NZ_QVRA01000024.1"/>
</dbReference>
<evidence type="ECO:0000313" key="2">
    <source>
        <dbReference type="EMBL" id="RJG52619.1"/>
    </source>
</evidence>
<organism evidence="2 3">
    <name type="scientific">Sphingobium terrigena</name>
    <dbReference type="NCBI Taxonomy" id="2304063"/>
    <lineage>
        <taxon>Bacteria</taxon>
        <taxon>Pseudomonadati</taxon>
        <taxon>Pseudomonadota</taxon>
        <taxon>Alphaproteobacteria</taxon>
        <taxon>Sphingomonadales</taxon>
        <taxon>Sphingomonadaceae</taxon>
        <taxon>Sphingobium</taxon>
    </lineage>
</organism>
<dbReference type="Gene3D" id="3.40.630.30">
    <property type="match status" value="1"/>
</dbReference>
<dbReference type="PANTHER" id="PTHR43792">
    <property type="entry name" value="GNAT FAMILY, PUTATIVE (AFU_ORTHOLOGUE AFUA_3G00765)-RELATED-RELATED"/>
    <property type="match status" value="1"/>
</dbReference>
<dbReference type="PROSITE" id="PS51186">
    <property type="entry name" value="GNAT"/>
    <property type="match status" value="1"/>
</dbReference>
<evidence type="ECO:0000313" key="3">
    <source>
        <dbReference type="Proteomes" id="UP000283469"/>
    </source>
</evidence>
<comment type="caution">
    <text evidence="2">The sequence shown here is derived from an EMBL/GenBank/DDBJ whole genome shotgun (WGS) entry which is preliminary data.</text>
</comment>
<dbReference type="AlphaFoldDB" id="A0A418YN37"/>
<keyword evidence="2" id="KW-0808">Transferase</keyword>
<name>A0A418YN37_9SPHN</name>
<dbReference type="GO" id="GO:0016747">
    <property type="term" value="F:acyltransferase activity, transferring groups other than amino-acyl groups"/>
    <property type="evidence" value="ECO:0007669"/>
    <property type="project" value="InterPro"/>
</dbReference>
<protein>
    <submittedName>
        <fullName evidence="2">N-acetyltransferase</fullName>
    </submittedName>
</protein>
<gene>
    <name evidence="2" type="ORF">D0Z70_19455</name>
</gene>
<dbReference type="EMBL" id="QVRA01000024">
    <property type="protein sequence ID" value="RJG52619.1"/>
    <property type="molecule type" value="Genomic_DNA"/>
</dbReference>
<sequence>MFARTPRLLLRPGWIEDAPALAQAIGDPAVLRNLTPAPSPYGLDDAQAFLARPQDVRQPSLLAFTRTHGAPRLVGGCGVMRAEDGSHELGYWIARPYWGLGFATEAAHAVLRMARANGVRDIRAAHFADNGASGNVLRKLGFRHNGRVEARFSPARGCTAPCLIFEEGAVARNGEDPAMDLYADALPAMAA</sequence>
<reference evidence="2 3" key="1">
    <citation type="submission" date="2018-08" db="EMBL/GenBank/DDBJ databases">
        <title>Sphingobium sp. EO9.</title>
        <authorList>
            <person name="Park Y."/>
            <person name="Kim K.H."/>
            <person name="Jeon C.O."/>
        </authorList>
    </citation>
    <scope>NUCLEOTIDE SEQUENCE [LARGE SCALE GENOMIC DNA]</scope>
    <source>
        <strain evidence="2 3">EO9</strain>
    </source>
</reference>
<dbReference type="InterPro" id="IPR016181">
    <property type="entry name" value="Acyl_CoA_acyltransferase"/>
</dbReference>
<dbReference type="PANTHER" id="PTHR43792:SF16">
    <property type="entry name" value="N-ACETYLTRANSFERASE DOMAIN-CONTAINING PROTEIN"/>
    <property type="match status" value="1"/>
</dbReference>
<dbReference type="OrthoDB" id="9804153at2"/>
<evidence type="ECO:0000259" key="1">
    <source>
        <dbReference type="PROSITE" id="PS51186"/>
    </source>
</evidence>
<keyword evidence="3" id="KW-1185">Reference proteome</keyword>
<feature type="domain" description="N-acetyltransferase" evidence="1">
    <location>
        <begin position="8"/>
        <end position="161"/>
    </location>
</feature>
<dbReference type="Pfam" id="PF13302">
    <property type="entry name" value="Acetyltransf_3"/>
    <property type="match status" value="1"/>
</dbReference>
<proteinExistence type="predicted"/>
<accession>A0A418YN37</accession>
<dbReference type="SUPFAM" id="SSF55729">
    <property type="entry name" value="Acyl-CoA N-acyltransferases (Nat)"/>
    <property type="match status" value="1"/>
</dbReference>
<dbReference type="InterPro" id="IPR000182">
    <property type="entry name" value="GNAT_dom"/>
</dbReference>